<feature type="transmembrane region" description="Helical" evidence="2">
    <location>
        <begin position="78"/>
        <end position="101"/>
    </location>
</feature>
<keyword evidence="2" id="KW-1133">Transmembrane helix</keyword>
<name>A0A9J6GDK5_HAELO</name>
<proteinExistence type="predicted"/>
<dbReference type="EMBL" id="JABSTR010000006">
    <property type="protein sequence ID" value="KAH9372476.1"/>
    <property type="molecule type" value="Genomic_DNA"/>
</dbReference>
<organism evidence="3 4">
    <name type="scientific">Haemaphysalis longicornis</name>
    <name type="common">Bush tick</name>
    <dbReference type="NCBI Taxonomy" id="44386"/>
    <lineage>
        <taxon>Eukaryota</taxon>
        <taxon>Metazoa</taxon>
        <taxon>Ecdysozoa</taxon>
        <taxon>Arthropoda</taxon>
        <taxon>Chelicerata</taxon>
        <taxon>Arachnida</taxon>
        <taxon>Acari</taxon>
        <taxon>Parasitiformes</taxon>
        <taxon>Ixodida</taxon>
        <taxon>Ixodoidea</taxon>
        <taxon>Ixodidae</taxon>
        <taxon>Haemaphysalinae</taxon>
        <taxon>Haemaphysalis</taxon>
    </lineage>
</organism>
<feature type="region of interest" description="Disordered" evidence="1">
    <location>
        <begin position="1"/>
        <end position="20"/>
    </location>
</feature>
<dbReference type="Proteomes" id="UP000821853">
    <property type="component" value="Chromosome 4"/>
</dbReference>
<evidence type="ECO:0000256" key="2">
    <source>
        <dbReference type="SAM" id="Phobius"/>
    </source>
</evidence>
<reference evidence="3 4" key="1">
    <citation type="journal article" date="2020" name="Cell">
        <title>Large-Scale Comparative Analyses of Tick Genomes Elucidate Their Genetic Diversity and Vector Capacities.</title>
        <authorList>
            <consortium name="Tick Genome and Microbiome Consortium (TIGMIC)"/>
            <person name="Jia N."/>
            <person name="Wang J."/>
            <person name="Shi W."/>
            <person name="Du L."/>
            <person name="Sun Y."/>
            <person name="Zhan W."/>
            <person name="Jiang J.F."/>
            <person name="Wang Q."/>
            <person name="Zhang B."/>
            <person name="Ji P."/>
            <person name="Bell-Sakyi L."/>
            <person name="Cui X.M."/>
            <person name="Yuan T.T."/>
            <person name="Jiang B.G."/>
            <person name="Yang W.F."/>
            <person name="Lam T.T."/>
            <person name="Chang Q.C."/>
            <person name="Ding S.J."/>
            <person name="Wang X.J."/>
            <person name="Zhu J.G."/>
            <person name="Ruan X.D."/>
            <person name="Zhao L."/>
            <person name="Wei J.T."/>
            <person name="Ye R.Z."/>
            <person name="Que T.C."/>
            <person name="Du C.H."/>
            <person name="Zhou Y.H."/>
            <person name="Cheng J.X."/>
            <person name="Dai P.F."/>
            <person name="Guo W.B."/>
            <person name="Han X.H."/>
            <person name="Huang E.J."/>
            <person name="Li L.F."/>
            <person name="Wei W."/>
            <person name="Gao Y.C."/>
            <person name="Liu J.Z."/>
            <person name="Shao H.Z."/>
            <person name="Wang X."/>
            <person name="Wang C.C."/>
            <person name="Yang T.C."/>
            <person name="Huo Q.B."/>
            <person name="Li W."/>
            <person name="Chen H.Y."/>
            <person name="Chen S.E."/>
            <person name="Zhou L.G."/>
            <person name="Ni X.B."/>
            <person name="Tian J.H."/>
            <person name="Sheng Y."/>
            <person name="Liu T."/>
            <person name="Pan Y.S."/>
            <person name="Xia L.Y."/>
            <person name="Li J."/>
            <person name="Zhao F."/>
            <person name="Cao W.C."/>
        </authorList>
    </citation>
    <scope>NUCLEOTIDE SEQUENCE [LARGE SCALE GENOMIC DNA]</scope>
    <source>
        <strain evidence="3">HaeL-2018</strain>
    </source>
</reference>
<evidence type="ECO:0000313" key="3">
    <source>
        <dbReference type="EMBL" id="KAH9372476.1"/>
    </source>
</evidence>
<dbReference type="AlphaFoldDB" id="A0A9J6GDK5"/>
<gene>
    <name evidence="3" type="ORF">HPB48_016363</name>
</gene>
<sequence>MTLLEDCRKYRSSTPTHSSATEPFSRNLAFVYTTEQAPPLTSRHSKGIFFVLLDATVFKADAESIEFKSLLLRERVTLSSMALLVIAAMFSGVVVFVRYAFVQGKMEARSSGLISEKLQKRAPHFLRVQVRP</sequence>
<dbReference type="VEuPathDB" id="VectorBase:HLOH_060764"/>
<keyword evidence="2" id="KW-0812">Transmembrane</keyword>
<comment type="caution">
    <text evidence="3">The sequence shown here is derived from an EMBL/GenBank/DDBJ whole genome shotgun (WGS) entry which is preliminary data.</text>
</comment>
<evidence type="ECO:0000256" key="1">
    <source>
        <dbReference type="SAM" id="MobiDB-lite"/>
    </source>
</evidence>
<evidence type="ECO:0000313" key="4">
    <source>
        <dbReference type="Proteomes" id="UP000821853"/>
    </source>
</evidence>
<accession>A0A9J6GDK5</accession>
<keyword evidence="2" id="KW-0472">Membrane</keyword>
<keyword evidence="4" id="KW-1185">Reference proteome</keyword>
<protein>
    <submittedName>
        <fullName evidence="3">Uncharacterized protein</fullName>
    </submittedName>
</protein>